<keyword evidence="3" id="KW-1185">Reference proteome</keyword>
<evidence type="ECO:0000313" key="3">
    <source>
        <dbReference type="Proteomes" id="UP000663879"/>
    </source>
</evidence>
<feature type="chain" id="PRO_5033002745" evidence="1">
    <location>
        <begin position="21"/>
        <end position="281"/>
    </location>
</feature>
<feature type="signal peptide" evidence="1">
    <location>
        <begin position="1"/>
        <end position="20"/>
    </location>
</feature>
<organism evidence="2 3">
    <name type="scientific">Brachionus calyciflorus</name>
    <dbReference type="NCBI Taxonomy" id="104777"/>
    <lineage>
        <taxon>Eukaryota</taxon>
        <taxon>Metazoa</taxon>
        <taxon>Spiralia</taxon>
        <taxon>Gnathifera</taxon>
        <taxon>Rotifera</taxon>
        <taxon>Eurotatoria</taxon>
        <taxon>Monogononta</taxon>
        <taxon>Pseudotrocha</taxon>
        <taxon>Ploima</taxon>
        <taxon>Brachionidae</taxon>
        <taxon>Brachionus</taxon>
    </lineage>
</organism>
<protein>
    <submittedName>
        <fullName evidence="2">Uncharacterized protein</fullName>
    </submittedName>
</protein>
<gene>
    <name evidence="2" type="ORF">OXX778_LOCUS10702</name>
</gene>
<proteinExistence type="predicted"/>
<evidence type="ECO:0000256" key="1">
    <source>
        <dbReference type="SAM" id="SignalP"/>
    </source>
</evidence>
<evidence type="ECO:0000313" key="2">
    <source>
        <dbReference type="EMBL" id="CAF0886817.1"/>
    </source>
</evidence>
<dbReference type="AlphaFoldDB" id="A0A813YNE2"/>
<dbReference type="Proteomes" id="UP000663879">
    <property type="component" value="Unassembled WGS sequence"/>
</dbReference>
<name>A0A813YNE2_9BILA</name>
<sequence>MKFFLGILAVLCLGAVSVSAQSPEDLLSNPAALAYIAQKLQENPQALQSILFFLASNGVNLVDLLNNPNAAGLSNPALVEKFKVFLQQDPVLRAFVLEILAHFGIQVPARIDWGAIGSAVLEAVPVVINYIPTIISVVGWLGKRDLSLQNILSSNLLSTLFQLASQAGLSLTTILTAINAVQTGNFAALLNLLPTLNLTQLLSSVNLQQLLAGLDLQALLATVASYLPANVSLQTVVSYITTGNWAGLLSLIPAEYLQVVTQLLGSVNLTQLLPLVQNLLG</sequence>
<reference evidence="2" key="1">
    <citation type="submission" date="2021-02" db="EMBL/GenBank/DDBJ databases">
        <authorList>
            <person name="Nowell W R."/>
        </authorList>
    </citation>
    <scope>NUCLEOTIDE SEQUENCE</scope>
    <source>
        <strain evidence="2">Ploen Becks lab</strain>
    </source>
</reference>
<keyword evidence="1" id="KW-0732">Signal</keyword>
<dbReference type="OrthoDB" id="10486883at2759"/>
<comment type="caution">
    <text evidence="2">The sequence shown here is derived from an EMBL/GenBank/DDBJ whole genome shotgun (WGS) entry which is preliminary data.</text>
</comment>
<dbReference type="EMBL" id="CAJNOC010001727">
    <property type="protein sequence ID" value="CAF0886817.1"/>
    <property type="molecule type" value="Genomic_DNA"/>
</dbReference>
<accession>A0A813YNE2</accession>